<evidence type="ECO:0000313" key="1">
    <source>
        <dbReference type="EMBL" id="MBM2618935.1"/>
    </source>
</evidence>
<dbReference type="EMBL" id="JAENHP010000008">
    <property type="protein sequence ID" value="MBM2618935.1"/>
    <property type="molecule type" value="Genomic_DNA"/>
</dbReference>
<name>A0ABS2AGL5_9ACTN</name>
<evidence type="ECO:0000313" key="2">
    <source>
        <dbReference type="Proteomes" id="UP000632138"/>
    </source>
</evidence>
<dbReference type="Proteomes" id="UP000632138">
    <property type="component" value="Unassembled WGS sequence"/>
</dbReference>
<keyword evidence="2" id="KW-1185">Reference proteome</keyword>
<protein>
    <submittedName>
        <fullName evidence="1">Uncharacterized protein</fullName>
    </submittedName>
</protein>
<proteinExistence type="predicted"/>
<gene>
    <name evidence="1" type="ORF">JIG36_25580</name>
</gene>
<dbReference type="RefSeq" id="WP_203378937.1">
    <property type="nucleotide sequence ID" value="NZ_JAENHP010000008.1"/>
</dbReference>
<accession>A0ABS2AGL5</accession>
<organism evidence="1 2">
    <name type="scientific">Paractinoplanes ovalisporus</name>
    <dbReference type="NCBI Taxonomy" id="2810368"/>
    <lineage>
        <taxon>Bacteria</taxon>
        <taxon>Bacillati</taxon>
        <taxon>Actinomycetota</taxon>
        <taxon>Actinomycetes</taxon>
        <taxon>Micromonosporales</taxon>
        <taxon>Micromonosporaceae</taxon>
        <taxon>Paractinoplanes</taxon>
    </lineage>
</organism>
<comment type="caution">
    <text evidence="1">The sequence shown here is derived from an EMBL/GenBank/DDBJ whole genome shotgun (WGS) entry which is preliminary data.</text>
</comment>
<sequence length="72" mass="7886">MATFDVKDDEGEATTEGPGSVIQRHVDVIDLAQIEAGVAFAVVPIHVLRSRRPPRILSRRSDIAMYQAKRAG</sequence>
<reference evidence="1 2" key="1">
    <citation type="submission" date="2021-01" db="EMBL/GenBank/DDBJ databases">
        <title>Actinoplanes sp. nov. LDG1-06 isolated from lichen.</title>
        <authorList>
            <person name="Saeng-In P."/>
            <person name="Phongsopitanun W."/>
            <person name="Kanchanasin P."/>
            <person name="Yuki M."/>
            <person name="Kudo T."/>
            <person name="Ohkuma M."/>
            <person name="Tanasupawat S."/>
        </authorList>
    </citation>
    <scope>NUCLEOTIDE SEQUENCE [LARGE SCALE GENOMIC DNA]</scope>
    <source>
        <strain evidence="1 2">LDG1-06</strain>
    </source>
</reference>